<dbReference type="InterPro" id="IPR045861">
    <property type="entry name" value="CorA_cytoplasmic_dom"/>
</dbReference>
<comment type="subcellular location">
    <subcellularLocation>
        <location evidence="1">Cell membrane</location>
        <topology evidence="1">Multi-pass membrane protein</topology>
    </subcellularLocation>
</comment>
<evidence type="ECO:0000256" key="8">
    <source>
        <dbReference type="SAM" id="MobiDB-lite"/>
    </source>
</evidence>
<feature type="compositionally biased region" description="Polar residues" evidence="8">
    <location>
        <begin position="423"/>
        <end position="447"/>
    </location>
</feature>
<name>A0ABR3P2H7_9PEZI</name>
<protein>
    <submittedName>
        <fullName evidence="10">Uncharacterized protein</fullName>
    </submittedName>
</protein>
<organism evidence="10 11">
    <name type="scientific">Neodothiora populina</name>
    <dbReference type="NCBI Taxonomy" id="2781224"/>
    <lineage>
        <taxon>Eukaryota</taxon>
        <taxon>Fungi</taxon>
        <taxon>Dikarya</taxon>
        <taxon>Ascomycota</taxon>
        <taxon>Pezizomycotina</taxon>
        <taxon>Dothideomycetes</taxon>
        <taxon>Dothideomycetidae</taxon>
        <taxon>Dothideales</taxon>
        <taxon>Dothioraceae</taxon>
        <taxon>Neodothiora</taxon>
    </lineage>
</organism>
<feature type="region of interest" description="Disordered" evidence="8">
    <location>
        <begin position="46"/>
        <end position="66"/>
    </location>
</feature>
<dbReference type="RefSeq" id="XP_069196602.1">
    <property type="nucleotide sequence ID" value="XM_069344186.1"/>
</dbReference>
<dbReference type="InterPro" id="IPR045863">
    <property type="entry name" value="CorA_TM1_TM2"/>
</dbReference>
<comment type="caution">
    <text evidence="10">The sequence shown here is derived from an EMBL/GenBank/DDBJ whole genome shotgun (WGS) entry which is preliminary data.</text>
</comment>
<dbReference type="PANTHER" id="PTHR46494:SF1">
    <property type="entry name" value="CORA FAMILY METAL ION TRANSPORTER (EUROFUNG)"/>
    <property type="match status" value="1"/>
</dbReference>
<comment type="similarity">
    <text evidence="2">Belongs to the CorA metal ion transporter (MIT) (TC 1.A.35) family.</text>
</comment>
<dbReference type="PANTHER" id="PTHR46494">
    <property type="entry name" value="CORA FAMILY METAL ION TRANSPORTER (EUROFUNG)"/>
    <property type="match status" value="1"/>
</dbReference>
<evidence type="ECO:0000313" key="11">
    <source>
        <dbReference type="Proteomes" id="UP001562354"/>
    </source>
</evidence>
<feature type="transmembrane region" description="Helical" evidence="9">
    <location>
        <begin position="502"/>
        <end position="523"/>
    </location>
</feature>
<keyword evidence="11" id="KW-1185">Reference proteome</keyword>
<reference evidence="10 11" key="1">
    <citation type="submission" date="2024-07" db="EMBL/GenBank/DDBJ databases">
        <title>Draft sequence of the Neodothiora populina.</title>
        <authorList>
            <person name="Drown D.D."/>
            <person name="Schuette U.S."/>
            <person name="Buechlein A.B."/>
            <person name="Rusch D.R."/>
            <person name="Winton L.W."/>
            <person name="Adams G.A."/>
        </authorList>
    </citation>
    <scope>NUCLEOTIDE SEQUENCE [LARGE SCALE GENOMIC DNA]</scope>
    <source>
        <strain evidence="10 11">CPC 39397</strain>
    </source>
</reference>
<dbReference type="Gene3D" id="1.20.58.340">
    <property type="entry name" value="Magnesium transport protein CorA, transmembrane region"/>
    <property type="match status" value="2"/>
</dbReference>
<evidence type="ECO:0000256" key="1">
    <source>
        <dbReference type="ARBA" id="ARBA00004651"/>
    </source>
</evidence>
<proteinExistence type="inferred from homology"/>
<feature type="region of interest" description="Disordered" evidence="8">
    <location>
        <begin position="232"/>
        <end position="267"/>
    </location>
</feature>
<evidence type="ECO:0000256" key="7">
    <source>
        <dbReference type="ARBA" id="ARBA00023136"/>
    </source>
</evidence>
<dbReference type="SUPFAM" id="SSF144083">
    <property type="entry name" value="Magnesium transport protein CorA, transmembrane region"/>
    <property type="match status" value="1"/>
</dbReference>
<evidence type="ECO:0000256" key="2">
    <source>
        <dbReference type="ARBA" id="ARBA00009765"/>
    </source>
</evidence>
<gene>
    <name evidence="10" type="ORF">AAFC00_004531</name>
</gene>
<dbReference type="InterPro" id="IPR002523">
    <property type="entry name" value="MgTranspt_CorA/ZnTranspt_ZntB"/>
</dbReference>
<evidence type="ECO:0000313" key="10">
    <source>
        <dbReference type="EMBL" id="KAL1296920.1"/>
    </source>
</evidence>
<feature type="transmembrane region" description="Helical" evidence="9">
    <location>
        <begin position="535"/>
        <end position="553"/>
    </location>
</feature>
<evidence type="ECO:0000256" key="9">
    <source>
        <dbReference type="SAM" id="Phobius"/>
    </source>
</evidence>
<sequence length="580" mass="66075">MKLLSCAHRRWRVGMSASIAIVRPGISSIKQSSTTRRPTRHICTSTTTRSIHNQPRSDKGSHDYFSSPRLSQLHQHNSVDWKPAGEPGIDTSAEDFGAGKPYTKCGITAVDFCEDRTELTELDNDTLGAFLAKPKPDWATCRWINVNGLSWDVVGMLGNYKKLHMLAIEDLLHTRSRTKVDWYTDHAFVVLTLQKLIPLPNQSDMPHSQGRVQKRDRLFRHLSRFRTMRRTMQHDHEEHSPLMPEDYLPRMGPHGEEEPEPQRNRSRTLYTYRGDSSPERAVYMKKHSMLTRYGLTVALEQVSMFLCSDNTVISFFEHSADDIEEPILDRLHSPGTILRKTSDASMVVHSIIDGIADMAMPIIAAYEDAIAELELDILTDPKIEHSQALYILTSELALLRSQIQPMTLMVKALRDHSPRAATQAYSRSHPSGSATSQSPPVTPRSDTSVVVSSTAYTYLADVEDHCETITQSLDQMRISASNMISLIFNTMGSYQNETLKQLTNVSIFFLPLTFITGYMGMNFDSMPAVQNHSDAFFWVLAVPLTSIMVVFLMRDKLRRKMRLYRQRRQRHNLANSKYRQ</sequence>
<dbReference type="EMBL" id="JBFMKM010000016">
    <property type="protein sequence ID" value="KAL1296920.1"/>
    <property type="molecule type" value="Genomic_DNA"/>
</dbReference>
<evidence type="ECO:0000256" key="4">
    <source>
        <dbReference type="ARBA" id="ARBA00022475"/>
    </source>
</evidence>
<keyword evidence="3" id="KW-0813">Transport</keyword>
<feature type="compositionally biased region" description="Basic and acidic residues" evidence="8">
    <location>
        <begin position="253"/>
        <end position="263"/>
    </location>
</feature>
<keyword evidence="4" id="KW-1003">Cell membrane</keyword>
<keyword evidence="7 9" id="KW-0472">Membrane</keyword>
<feature type="region of interest" description="Disordered" evidence="8">
    <location>
        <begin position="420"/>
        <end position="447"/>
    </location>
</feature>
<keyword evidence="6 9" id="KW-1133">Transmembrane helix</keyword>
<evidence type="ECO:0000256" key="5">
    <source>
        <dbReference type="ARBA" id="ARBA00022692"/>
    </source>
</evidence>
<dbReference type="Pfam" id="PF01544">
    <property type="entry name" value="CorA"/>
    <property type="match status" value="1"/>
</dbReference>
<evidence type="ECO:0000256" key="3">
    <source>
        <dbReference type="ARBA" id="ARBA00022448"/>
    </source>
</evidence>
<accession>A0ABR3P2H7</accession>
<keyword evidence="5 9" id="KW-0812">Transmembrane</keyword>
<dbReference type="GeneID" id="95978231"/>
<dbReference type="Gene3D" id="3.30.460.20">
    <property type="entry name" value="CorA soluble domain-like"/>
    <property type="match status" value="1"/>
</dbReference>
<dbReference type="SUPFAM" id="SSF143865">
    <property type="entry name" value="CorA soluble domain-like"/>
    <property type="match status" value="1"/>
</dbReference>
<dbReference type="Proteomes" id="UP001562354">
    <property type="component" value="Unassembled WGS sequence"/>
</dbReference>
<evidence type="ECO:0000256" key="6">
    <source>
        <dbReference type="ARBA" id="ARBA00022989"/>
    </source>
</evidence>